<sequence>MEKEKSANHGNVENDGVESDYGPSDELLSIYGSSSNEDSNKRRMPKSAIAQTCGTATALTSGSATAQTGGTATTKTCGAVTAQTSGTATAQNSGTATANASVVVGKGV</sequence>
<evidence type="ECO:0000313" key="2">
    <source>
        <dbReference type="EMBL" id="CAK9142494.1"/>
    </source>
</evidence>
<keyword evidence="3" id="KW-1185">Reference proteome</keyword>
<dbReference type="AlphaFoldDB" id="A0ABC8RHH7"/>
<evidence type="ECO:0000313" key="3">
    <source>
        <dbReference type="Proteomes" id="UP001642360"/>
    </source>
</evidence>
<dbReference type="Proteomes" id="UP001642360">
    <property type="component" value="Unassembled WGS sequence"/>
</dbReference>
<evidence type="ECO:0000256" key="1">
    <source>
        <dbReference type="SAM" id="MobiDB-lite"/>
    </source>
</evidence>
<comment type="caution">
    <text evidence="2">The sequence shown here is derived from an EMBL/GenBank/DDBJ whole genome shotgun (WGS) entry which is preliminary data.</text>
</comment>
<dbReference type="EMBL" id="CAUOFW020001228">
    <property type="protein sequence ID" value="CAK9142494.1"/>
    <property type="molecule type" value="Genomic_DNA"/>
</dbReference>
<protein>
    <submittedName>
        <fullName evidence="2">Uncharacterized protein</fullName>
    </submittedName>
</protein>
<gene>
    <name evidence="2" type="ORF">ILEXP_LOCUS10177</name>
</gene>
<feature type="region of interest" description="Disordered" evidence="1">
    <location>
        <begin position="85"/>
        <end position="108"/>
    </location>
</feature>
<organism evidence="2 3">
    <name type="scientific">Ilex paraguariensis</name>
    <name type="common">yerba mate</name>
    <dbReference type="NCBI Taxonomy" id="185542"/>
    <lineage>
        <taxon>Eukaryota</taxon>
        <taxon>Viridiplantae</taxon>
        <taxon>Streptophyta</taxon>
        <taxon>Embryophyta</taxon>
        <taxon>Tracheophyta</taxon>
        <taxon>Spermatophyta</taxon>
        <taxon>Magnoliopsida</taxon>
        <taxon>eudicotyledons</taxon>
        <taxon>Gunneridae</taxon>
        <taxon>Pentapetalae</taxon>
        <taxon>asterids</taxon>
        <taxon>campanulids</taxon>
        <taxon>Aquifoliales</taxon>
        <taxon>Aquifoliaceae</taxon>
        <taxon>Ilex</taxon>
    </lineage>
</organism>
<reference evidence="2 3" key="1">
    <citation type="submission" date="2024-02" db="EMBL/GenBank/DDBJ databases">
        <authorList>
            <person name="Vignale AGUSTIN F."/>
            <person name="Sosa J E."/>
            <person name="Modenutti C."/>
        </authorList>
    </citation>
    <scope>NUCLEOTIDE SEQUENCE [LARGE SCALE GENOMIC DNA]</scope>
</reference>
<feature type="compositionally biased region" description="Polar residues" evidence="1">
    <location>
        <begin position="85"/>
        <end position="100"/>
    </location>
</feature>
<name>A0ABC8RHH7_9AQUA</name>
<accession>A0ABC8RHH7</accession>
<feature type="region of interest" description="Disordered" evidence="1">
    <location>
        <begin position="1"/>
        <end position="48"/>
    </location>
</feature>
<proteinExistence type="predicted"/>